<organism evidence="1">
    <name type="scientific">hydrocarbon metagenome</name>
    <dbReference type="NCBI Taxonomy" id="938273"/>
    <lineage>
        <taxon>unclassified sequences</taxon>
        <taxon>metagenomes</taxon>
        <taxon>ecological metagenomes</taxon>
    </lineage>
</organism>
<proteinExistence type="predicted"/>
<accession>A0A0W8F1W7</accession>
<evidence type="ECO:0000313" key="1">
    <source>
        <dbReference type="EMBL" id="KUG14578.1"/>
    </source>
</evidence>
<protein>
    <submittedName>
        <fullName evidence="1">Uncharacterized protein</fullName>
    </submittedName>
</protein>
<reference evidence="1" key="1">
    <citation type="journal article" date="2015" name="Proc. Natl. Acad. Sci. U.S.A.">
        <title>Networks of energetic and metabolic interactions define dynamics in microbial communities.</title>
        <authorList>
            <person name="Embree M."/>
            <person name="Liu J.K."/>
            <person name="Al-Bassam M.M."/>
            <person name="Zengler K."/>
        </authorList>
    </citation>
    <scope>NUCLEOTIDE SEQUENCE</scope>
</reference>
<dbReference type="AlphaFoldDB" id="A0A0W8F1W7"/>
<dbReference type="EMBL" id="LNQE01001641">
    <property type="protein sequence ID" value="KUG14578.1"/>
    <property type="molecule type" value="Genomic_DNA"/>
</dbReference>
<sequence length="49" mass="5931">MAYYEKGYCLEVLGDEEQAAACFREARLKGYRAFRTRVRYHYIDGYSFY</sequence>
<gene>
    <name evidence="1" type="ORF">ASZ90_015774</name>
</gene>
<name>A0A0W8F1W7_9ZZZZ</name>
<comment type="caution">
    <text evidence="1">The sequence shown here is derived from an EMBL/GenBank/DDBJ whole genome shotgun (WGS) entry which is preliminary data.</text>
</comment>